<dbReference type="PANTHER" id="PTHR42985:SF40">
    <property type="entry name" value="LD47995P-RELATED"/>
    <property type="match status" value="1"/>
</dbReference>
<keyword evidence="8" id="KW-0406">Ion transport</keyword>
<evidence type="ECO:0000256" key="1">
    <source>
        <dbReference type="ARBA" id="ARBA00004651"/>
    </source>
</evidence>
<protein>
    <submittedName>
        <fullName evidence="13">Uncharacterized protein</fullName>
    </submittedName>
</protein>
<evidence type="ECO:0000313" key="13">
    <source>
        <dbReference type="EMBL" id="KAK8766976.1"/>
    </source>
</evidence>
<dbReference type="GO" id="GO:0005886">
    <property type="term" value="C:plasma membrane"/>
    <property type="evidence" value="ECO:0007669"/>
    <property type="project" value="UniProtKB-SubCell"/>
</dbReference>
<comment type="subcellular location">
    <subcellularLocation>
        <location evidence="1">Cell membrane</location>
        <topology evidence="1">Multi-pass membrane protein</topology>
    </subcellularLocation>
</comment>
<proteinExistence type="inferred from homology"/>
<feature type="transmembrane region" description="Helical" evidence="12">
    <location>
        <begin position="135"/>
        <end position="156"/>
    </location>
</feature>
<comment type="caution">
    <text evidence="13">The sequence shown here is derived from an EMBL/GenBank/DDBJ whole genome shotgun (WGS) entry which is preliminary data.</text>
</comment>
<dbReference type="InterPro" id="IPR051163">
    <property type="entry name" value="Sodium:Solute_Symporter_SSF"/>
</dbReference>
<dbReference type="AlphaFoldDB" id="A0AAQ4DWY6"/>
<dbReference type="Proteomes" id="UP001321473">
    <property type="component" value="Unassembled WGS sequence"/>
</dbReference>
<evidence type="ECO:0000256" key="9">
    <source>
        <dbReference type="ARBA" id="ARBA00023136"/>
    </source>
</evidence>
<feature type="transmembrane region" description="Helical" evidence="12">
    <location>
        <begin position="39"/>
        <end position="58"/>
    </location>
</feature>
<keyword evidence="7" id="KW-0915">Sodium</keyword>
<keyword evidence="9 12" id="KW-0472">Membrane</keyword>
<dbReference type="InterPro" id="IPR001734">
    <property type="entry name" value="Na/solute_symporter"/>
</dbReference>
<evidence type="ECO:0000256" key="7">
    <source>
        <dbReference type="ARBA" id="ARBA00023053"/>
    </source>
</evidence>
<accession>A0AAQ4DWY6</accession>
<evidence type="ECO:0000256" key="10">
    <source>
        <dbReference type="ARBA" id="ARBA00023201"/>
    </source>
</evidence>
<gene>
    <name evidence="13" type="ORF">V5799_006244</name>
</gene>
<evidence type="ECO:0000256" key="4">
    <source>
        <dbReference type="ARBA" id="ARBA00022475"/>
    </source>
</evidence>
<feature type="transmembrane region" description="Helical" evidence="12">
    <location>
        <begin position="6"/>
        <end position="27"/>
    </location>
</feature>
<keyword evidence="6 12" id="KW-1133">Transmembrane helix</keyword>
<dbReference type="PROSITE" id="PS50283">
    <property type="entry name" value="NA_SOLUT_SYMP_3"/>
    <property type="match status" value="1"/>
</dbReference>
<keyword evidence="3" id="KW-0813">Transport</keyword>
<dbReference type="InterPro" id="IPR038377">
    <property type="entry name" value="Na/Glc_symporter_sf"/>
</dbReference>
<keyword evidence="4" id="KW-1003">Cell membrane</keyword>
<evidence type="ECO:0000256" key="8">
    <source>
        <dbReference type="ARBA" id="ARBA00023065"/>
    </source>
</evidence>
<dbReference type="GO" id="GO:0006814">
    <property type="term" value="P:sodium ion transport"/>
    <property type="evidence" value="ECO:0007669"/>
    <property type="project" value="UniProtKB-KW"/>
</dbReference>
<evidence type="ECO:0000256" key="2">
    <source>
        <dbReference type="ARBA" id="ARBA00006434"/>
    </source>
</evidence>
<name>A0AAQ4DWY6_AMBAM</name>
<keyword evidence="5 12" id="KW-0812">Transmembrane</keyword>
<evidence type="ECO:0000256" key="12">
    <source>
        <dbReference type="SAM" id="Phobius"/>
    </source>
</evidence>
<evidence type="ECO:0000256" key="11">
    <source>
        <dbReference type="RuleBase" id="RU362091"/>
    </source>
</evidence>
<evidence type="ECO:0000256" key="3">
    <source>
        <dbReference type="ARBA" id="ARBA00022448"/>
    </source>
</evidence>
<evidence type="ECO:0000256" key="5">
    <source>
        <dbReference type="ARBA" id="ARBA00022692"/>
    </source>
</evidence>
<evidence type="ECO:0000313" key="14">
    <source>
        <dbReference type="Proteomes" id="UP001321473"/>
    </source>
</evidence>
<reference evidence="13 14" key="1">
    <citation type="journal article" date="2023" name="Arcadia Sci">
        <title>De novo assembly of a long-read Amblyomma americanum tick genome.</title>
        <authorList>
            <person name="Chou S."/>
            <person name="Poskanzer K.E."/>
            <person name="Rollins M."/>
            <person name="Thuy-Boun P.S."/>
        </authorList>
    </citation>
    <scope>NUCLEOTIDE SEQUENCE [LARGE SCALE GENOMIC DNA]</scope>
    <source>
        <strain evidence="13">F_SG_1</strain>
        <tissue evidence="13">Salivary glands</tissue>
    </source>
</reference>
<dbReference type="EMBL" id="JARKHS020025844">
    <property type="protein sequence ID" value="KAK8766976.1"/>
    <property type="molecule type" value="Genomic_DNA"/>
</dbReference>
<organism evidence="13 14">
    <name type="scientific">Amblyomma americanum</name>
    <name type="common">Lone star tick</name>
    <dbReference type="NCBI Taxonomy" id="6943"/>
    <lineage>
        <taxon>Eukaryota</taxon>
        <taxon>Metazoa</taxon>
        <taxon>Ecdysozoa</taxon>
        <taxon>Arthropoda</taxon>
        <taxon>Chelicerata</taxon>
        <taxon>Arachnida</taxon>
        <taxon>Acari</taxon>
        <taxon>Parasitiformes</taxon>
        <taxon>Ixodida</taxon>
        <taxon>Ixodoidea</taxon>
        <taxon>Ixodidae</taxon>
        <taxon>Amblyomminae</taxon>
        <taxon>Amblyomma</taxon>
    </lineage>
</organism>
<dbReference type="Gene3D" id="1.20.1730.10">
    <property type="entry name" value="Sodium/glucose cotransporter"/>
    <property type="match status" value="1"/>
</dbReference>
<evidence type="ECO:0000256" key="6">
    <source>
        <dbReference type="ARBA" id="ARBA00022989"/>
    </source>
</evidence>
<dbReference type="Pfam" id="PF00474">
    <property type="entry name" value="SSF"/>
    <property type="match status" value="1"/>
</dbReference>
<dbReference type="PANTHER" id="PTHR42985">
    <property type="entry name" value="SODIUM-COUPLED MONOCARBOXYLATE TRANSPORTER"/>
    <property type="match status" value="1"/>
</dbReference>
<keyword evidence="14" id="KW-1185">Reference proteome</keyword>
<comment type="similarity">
    <text evidence="2 11">Belongs to the sodium:solute symporter (SSF) (TC 2.A.21) family.</text>
</comment>
<sequence length="197" mass="21296">MGGRSLKVFPVALSILASFMSAITLLGTASEMYVAGTQYVVMCVSYCFVIPAAAYFYMPVFHHLQLTSAYEANVLTCDEHDMSFHGQLLPLYVMDVLGGYKGLPGLFVSGIFSGALSYSDKKGTRNSARLKMQGAAIGILTSLTVTMCIGIGAFYFKPATRKARFSVMGCLQEYINVTNQHPGNVTFPAILDPDVAK</sequence>
<keyword evidence="10" id="KW-0739">Sodium transport</keyword>
<dbReference type="GO" id="GO:0015293">
    <property type="term" value="F:symporter activity"/>
    <property type="evidence" value="ECO:0007669"/>
    <property type="project" value="TreeGrafter"/>
</dbReference>